<organism evidence="1">
    <name type="scientific">Solanum chacoense</name>
    <name type="common">Chaco potato</name>
    <dbReference type="NCBI Taxonomy" id="4108"/>
    <lineage>
        <taxon>Eukaryota</taxon>
        <taxon>Viridiplantae</taxon>
        <taxon>Streptophyta</taxon>
        <taxon>Embryophyta</taxon>
        <taxon>Tracheophyta</taxon>
        <taxon>Spermatophyta</taxon>
        <taxon>Magnoliopsida</taxon>
        <taxon>eudicotyledons</taxon>
        <taxon>Gunneridae</taxon>
        <taxon>Pentapetalae</taxon>
        <taxon>asterids</taxon>
        <taxon>lamiids</taxon>
        <taxon>Solanales</taxon>
        <taxon>Solanaceae</taxon>
        <taxon>Solanoideae</taxon>
        <taxon>Solaneae</taxon>
        <taxon>Solanum</taxon>
    </lineage>
</organism>
<accession>A0A0V0H1M1</accession>
<dbReference type="EMBL" id="GEDG01027356">
    <property type="protein sequence ID" value="JAP13897.1"/>
    <property type="molecule type" value="Transcribed_RNA"/>
</dbReference>
<protein>
    <submittedName>
        <fullName evidence="1">Putative ovule protein</fullName>
    </submittedName>
</protein>
<proteinExistence type="predicted"/>
<name>A0A0V0H1M1_SOLCH</name>
<feature type="non-terminal residue" evidence="1">
    <location>
        <position position="1"/>
    </location>
</feature>
<dbReference type="AlphaFoldDB" id="A0A0V0H1M1"/>
<reference evidence="1" key="1">
    <citation type="submission" date="2015-12" db="EMBL/GenBank/DDBJ databases">
        <title>Gene expression during late stages of embryo sac development: a critical building block for successful pollen-pistil interactions.</title>
        <authorList>
            <person name="Liu Y."/>
            <person name="Joly V."/>
            <person name="Sabar M."/>
            <person name="Matton D.P."/>
        </authorList>
    </citation>
    <scope>NUCLEOTIDE SEQUENCE</scope>
</reference>
<sequence>HQEAILPVYHKTEWVRLIHSNVCWDRRLNRNLYDLLLLSTDTSIKIRISITQVKTFLSSRTFDILH</sequence>
<evidence type="ECO:0000313" key="1">
    <source>
        <dbReference type="EMBL" id="JAP13897.1"/>
    </source>
</evidence>